<evidence type="ECO:0000256" key="6">
    <source>
        <dbReference type="SAM" id="Phobius"/>
    </source>
</evidence>
<feature type="transmembrane region" description="Helical" evidence="6">
    <location>
        <begin position="158"/>
        <end position="177"/>
    </location>
</feature>
<dbReference type="Pfam" id="PF03619">
    <property type="entry name" value="Solute_trans_a"/>
    <property type="match status" value="1"/>
</dbReference>
<keyword evidence="8" id="KW-1185">Reference proteome</keyword>
<dbReference type="OrthoDB" id="5348404at2759"/>
<keyword evidence="4 6" id="KW-0472">Membrane</keyword>
<dbReference type="HOGENOM" id="CLU_012923_4_3_1"/>
<organism evidence="8">
    <name type="scientific">Spathaspora passalidarum (strain NRRL Y-27907 / 11-Y1)</name>
    <dbReference type="NCBI Taxonomy" id="619300"/>
    <lineage>
        <taxon>Eukaryota</taxon>
        <taxon>Fungi</taxon>
        <taxon>Dikarya</taxon>
        <taxon>Ascomycota</taxon>
        <taxon>Saccharomycotina</taxon>
        <taxon>Pichiomycetes</taxon>
        <taxon>Debaryomycetaceae</taxon>
        <taxon>Spathaspora</taxon>
    </lineage>
</organism>
<evidence type="ECO:0000313" key="7">
    <source>
        <dbReference type="EMBL" id="EGW31434.1"/>
    </source>
</evidence>
<feature type="transmembrane region" description="Helical" evidence="6">
    <location>
        <begin position="95"/>
        <end position="116"/>
    </location>
</feature>
<protein>
    <recommendedName>
        <fullName evidence="9">DUF300-domain-containing protein</fullName>
    </recommendedName>
</protein>
<keyword evidence="3 6" id="KW-1133">Transmembrane helix</keyword>
<reference evidence="7 8" key="1">
    <citation type="journal article" date="2011" name="Proc. Natl. Acad. Sci. U.S.A.">
        <title>Comparative genomics of xylose-fermenting fungi for enhanced biofuel production.</title>
        <authorList>
            <person name="Wohlbach D.J."/>
            <person name="Kuo A."/>
            <person name="Sato T.K."/>
            <person name="Potts K.M."/>
            <person name="Salamov A.A."/>
            <person name="LaButti K.M."/>
            <person name="Sun H."/>
            <person name="Clum A."/>
            <person name="Pangilinan J.L."/>
            <person name="Lindquist E.A."/>
            <person name="Lucas S."/>
            <person name="Lapidus A."/>
            <person name="Jin M."/>
            <person name="Gunawan C."/>
            <person name="Balan V."/>
            <person name="Dale B.E."/>
            <person name="Jeffries T.W."/>
            <person name="Zinkel R."/>
            <person name="Barry K.W."/>
            <person name="Grigoriev I.V."/>
            <person name="Gasch A.P."/>
        </authorList>
    </citation>
    <scope>NUCLEOTIDE SEQUENCE [LARGE SCALE GENOMIC DNA]</scope>
    <source>
        <strain evidence="8">NRRL Y-27907 / 11-Y1</strain>
    </source>
</reference>
<evidence type="ECO:0000313" key="8">
    <source>
        <dbReference type="Proteomes" id="UP000000709"/>
    </source>
</evidence>
<feature type="transmembrane region" description="Helical" evidence="6">
    <location>
        <begin position="189"/>
        <end position="214"/>
    </location>
</feature>
<evidence type="ECO:0008006" key="9">
    <source>
        <dbReference type="Google" id="ProtNLM"/>
    </source>
</evidence>
<dbReference type="GeneID" id="18870990"/>
<name>G3AQ87_SPAPN</name>
<dbReference type="STRING" id="619300.G3AQ87"/>
<dbReference type="KEGG" id="spaa:SPAPADRAFT_154586"/>
<feature type="transmembrane region" description="Helical" evidence="6">
    <location>
        <begin position="57"/>
        <end position="75"/>
    </location>
</feature>
<evidence type="ECO:0000256" key="1">
    <source>
        <dbReference type="ARBA" id="ARBA00004141"/>
    </source>
</evidence>
<accession>G3AQ87</accession>
<feature type="transmembrane region" description="Helical" evidence="6">
    <location>
        <begin position="261"/>
        <end position="281"/>
    </location>
</feature>
<feature type="transmembrane region" description="Helical" evidence="6">
    <location>
        <begin position="226"/>
        <end position="249"/>
    </location>
</feature>
<feature type="region of interest" description="Disordered" evidence="5">
    <location>
        <begin position="508"/>
        <end position="536"/>
    </location>
</feature>
<dbReference type="GO" id="GO:0044395">
    <property type="term" value="P:protein targeting to vacuolar membrane"/>
    <property type="evidence" value="ECO:0007669"/>
    <property type="project" value="EnsemblFungi"/>
</dbReference>
<dbReference type="Proteomes" id="UP000000709">
    <property type="component" value="Unassembled WGS sequence"/>
</dbReference>
<keyword evidence="2 6" id="KW-0812">Transmembrane</keyword>
<proteinExistence type="predicted"/>
<comment type="subcellular location">
    <subcellularLocation>
        <location evidence="1">Membrane</location>
        <topology evidence="1">Multi-pass membrane protein</topology>
    </subcellularLocation>
</comment>
<dbReference type="RefSeq" id="XP_007376212.1">
    <property type="nucleotide sequence ID" value="XM_007376150.1"/>
</dbReference>
<feature type="transmembrane region" description="Helical" evidence="6">
    <location>
        <begin position="20"/>
        <end position="45"/>
    </location>
</feature>
<dbReference type="eggNOG" id="KOG2641">
    <property type="taxonomic scope" value="Eukaryota"/>
</dbReference>
<evidence type="ECO:0000256" key="3">
    <source>
        <dbReference type="ARBA" id="ARBA00022989"/>
    </source>
</evidence>
<evidence type="ECO:0000256" key="5">
    <source>
        <dbReference type="SAM" id="MobiDB-lite"/>
    </source>
</evidence>
<dbReference type="OMA" id="CLAIFWK"/>
<dbReference type="AlphaFoldDB" id="G3AQ87"/>
<dbReference type="GO" id="GO:0005774">
    <property type="term" value="C:vacuolar membrane"/>
    <property type="evidence" value="ECO:0007669"/>
    <property type="project" value="EnsemblFungi"/>
</dbReference>
<sequence length="536" mass="61668">MLEDDTGGGGSTPGNILPNWIIIVSFYCSIISAMIVILSIVLHLVNYRKPFQQRLMIRIQLIVPLFAFSCYSMLINQSSVFNKYVLEPIREVYEAFVIYTFFSLLTELLGGERNIIIMTSGRSPVRHPGVILGNCLPPMDISDSHTFLAIKRGILQYVWLKPIIIITTFLTQLLGWYNVNDLSFKSIYFWLTLIYNMSVTLSLYCLAMFWKILWNDLKPYKPVGKFLCVKLIIFASYWQGVILAILNFFQVLGDTTNEGDISIGVCIQNALLCVELIGFAWGHWVSFTYKPFTISELPYGRYQLKYSLKDCFGFRDLINDFKLTYYGDYYKNYKQFDSVDAMVAHPDSKGRMSRIHQGLRYHYDGKHKHWLPDNTNTLTVSSPIIQSTSEIHALDNSSLYSNNTSMRAIYPSSPKQSPPNSPVSAVKTMPPEQTIEEIIANDPDLSVVDYSQESFNQDEEIYQMAIKQVGNYKLDQVGIKKMLNYPIVDEVIDSHVYGYKVKKLRQRQRLRDQHRRGERTEIQGGSNESYRYGSIV</sequence>
<dbReference type="InterPro" id="IPR005178">
    <property type="entry name" value="Ostalpha/TMEM184C"/>
</dbReference>
<dbReference type="FunCoup" id="G3AQ87">
    <property type="interactions" value="587"/>
</dbReference>
<evidence type="ECO:0000256" key="4">
    <source>
        <dbReference type="ARBA" id="ARBA00023136"/>
    </source>
</evidence>
<dbReference type="InParanoid" id="G3AQ87"/>
<evidence type="ECO:0000256" key="2">
    <source>
        <dbReference type="ARBA" id="ARBA00022692"/>
    </source>
</evidence>
<dbReference type="EMBL" id="GL996503">
    <property type="protein sequence ID" value="EGW31434.1"/>
    <property type="molecule type" value="Genomic_DNA"/>
</dbReference>
<gene>
    <name evidence="7" type="ORF">SPAPADRAFT_154586</name>
</gene>
<feature type="compositionally biased region" description="Basic residues" evidence="5">
    <location>
        <begin position="508"/>
        <end position="517"/>
    </location>
</feature>
<dbReference type="PANTHER" id="PTHR23423">
    <property type="entry name" value="ORGANIC SOLUTE TRANSPORTER-RELATED"/>
    <property type="match status" value="1"/>
</dbReference>
<dbReference type="SMART" id="SM01417">
    <property type="entry name" value="Solute_trans_a"/>
    <property type="match status" value="1"/>
</dbReference>